<sequence length="785" mass="88705">MSFHKRKKQQRVGLTLSSTPNDNDTPSILSNPIDSSNKTNSVVNYNPELKESQNNFTMTSNINGDVMRPSCDNNNTKELFSNTLNRQLAESLKNGSINDPDSKIKSMTDFADSLNNGTTASTNTKLTSAKRKLLILSRLFKPWRWKRKNRTSEKSVLDEAKINEKSAASDFDCSSSSPLKNNQILGGGGGSISSAGPISYLKGAVATPLVALTQNTEHTQQLMSILNRRQQQLKDSVNTPSDESTNSILNIKYSETNRSTTDNTSQANDDESIIIDSYIMEKVISTTLPSKSANTAAPTTNVCQVSSAVGSSKISNGIDKSKNYALNEKNNFSSDSFSPLTISSITISSISDDIGPIPPPQMFSDSIISALQNIPETEKKNHCNINDQRNNKDETSDKVHGEYISENTYRESVNKYINNHLNGDDISSSRLSSLNDSATSKKTPPDDEPLLEMLDEMNVADAYHNGNYYDGYEFDEWSSPFVEEVPAKEPKLTAMPKKSALKKPKSLDSADLPPQCKELKHDFLNHIEIPNGSVLSKIRQFDIPHSNSLTCCNSNNEKKILTKCQIMPSITLTNTESKSINLNSIERSLKNEEETTLMNWKDYYGDDEKGKMVAKLARRESLQMKLSQRPDKQELIDKNIIQTMSENERHNSREAIGTKLNRRLSLRPTAEELEQRNILKQQSPDEIWKEKENKKQTLIRKLSFRPTLEELKERKIIRFNDYVEVTQANDYDRRADKPWTRLTPKEKAAIRKELNEFKSSEMEVHEDSRHMTRYDSIQYYCEFKN</sequence>
<keyword evidence="2" id="KW-0677">Repeat</keyword>
<dbReference type="AlphaFoldDB" id="A0A834QZ71"/>
<feature type="compositionally biased region" description="Basic residues" evidence="5">
    <location>
        <begin position="1"/>
        <end position="10"/>
    </location>
</feature>
<evidence type="ECO:0000256" key="2">
    <source>
        <dbReference type="ARBA" id="ARBA00022737"/>
    </source>
</evidence>
<feature type="region of interest" description="Disordered" evidence="5">
    <location>
        <begin position="1"/>
        <end position="68"/>
    </location>
</feature>
<dbReference type="Gene3D" id="6.10.140.2130">
    <property type="match status" value="3"/>
</dbReference>
<dbReference type="EnsemblMetazoa" id="SSS_3100s_mrna">
    <property type="protein sequence ID" value="KAF7488124.1"/>
    <property type="gene ID" value="SSS_3100"/>
</dbReference>
<dbReference type="OrthoDB" id="5563016at2759"/>
<dbReference type="Proteomes" id="UP000070412">
    <property type="component" value="Unassembled WGS sequence"/>
</dbReference>
<reference evidence="6" key="2">
    <citation type="submission" date="2020-01" db="EMBL/GenBank/DDBJ databases">
        <authorList>
            <person name="Korhonen P.K.K."/>
            <person name="Guangxu M.G."/>
            <person name="Wang T.W."/>
            <person name="Stroehlein A.J.S."/>
            <person name="Young N.D."/>
            <person name="Ang C.-S.A."/>
            <person name="Fernando D.W.F."/>
            <person name="Lu H.L."/>
            <person name="Taylor S.T."/>
            <person name="Ehtesham M.E.M."/>
            <person name="Najaraj S.H.N."/>
            <person name="Harsha G.H.G."/>
            <person name="Madugundu A.M."/>
            <person name="Renuse S.R."/>
            <person name="Holt D.H."/>
            <person name="Pandey A.P."/>
            <person name="Papenfuss A.P."/>
            <person name="Gasser R.B.G."/>
            <person name="Fischer K.F."/>
        </authorList>
    </citation>
    <scope>NUCLEOTIDE SEQUENCE</scope>
    <source>
        <strain evidence="6">SSS_KF_BRIS2020</strain>
    </source>
</reference>
<evidence type="ECO:0000256" key="1">
    <source>
        <dbReference type="ARBA" id="ARBA00009795"/>
    </source>
</evidence>
<feature type="region of interest" description="Disordered" evidence="5">
    <location>
        <begin position="424"/>
        <end position="448"/>
    </location>
</feature>
<dbReference type="EMBL" id="WVUK01000066">
    <property type="protein sequence ID" value="KAF7488124.1"/>
    <property type="molecule type" value="Genomic_DNA"/>
</dbReference>
<dbReference type="InterPro" id="IPR004018">
    <property type="entry name" value="RPEL_repeat"/>
</dbReference>
<dbReference type="PANTHER" id="PTHR12751:SF18">
    <property type="entry name" value="PHOSPHATASE AND ACTIN REGULATOR 1"/>
    <property type="match status" value="1"/>
</dbReference>
<feature type="repeat" description="RPEL" evidence="4">
    <location>
        <begin position="696"/>
        <end position="721"/>
    </location>
</feature>
<evidence type="ECO:0000313" key="8">
    <source>
        <dbReference type="Proteomes" id="UP000070412"/>
    </source>
</evidence>
<dbReference type="PANTHER" id="PTHR12751">
    <property type="entry name" value="PHOSPHATASE AND ACTIN REGULATOR PHACTR"/>
    <property type="match status" value="1"/>
</dbReference>
<dbReference type="GO" id="GO:0003779">
    <property type="term" value="F:actin binding"/>
    <property type="evidence" value="ECO:0007669"/>
    <property type="project" value="UniProtKB-KW"/>
</dbReference>
<accession>A0A834QZ71</accession>
<feature type="region of interest" description="Disordered" evidence="5">
    <location>
        <begin position="234"/>
        <end position="268"/>
    </location>
</feature>
<keyword evidence="8" id="KW-1185">Reference proteome</keyword>
<comment type="similarity">
    <text evidence="1">Belongs to the phosphatase and actin regulator family.</text>
</comment>
<organism evidence="6">
    <name type="scientific">Sarcoptes scabiei</name>
    <name type="common">Itch mite</name>
    <name type="synonym">Acarus scabiei</name>
    <dbReference type="NCBI Taxonomy" id="52283"/>
    <lineage>
        <taxon>Eukaryota</taxon>
        <taxon>Metazoa</taxon>
        <taxon>Ecdysozoa</taxon>
        <taxon>Arthropoda</taxon>
        <taxon>Chelicerata</taxon>
        <taxon>Arachnida</taxon>
        <taxon>Acari</taxon>
        <taxon>Acariformes</taxon>
        <taxon>Sarcoptiformes</taxon>
        <taxon>Astigmata</taxon>
        <taxon>Psoroptidia</taxon>
        <taxon>Sarcoptoidea</taxon>
        <taxon>Sarcoptidae</taxon>
        <taxon>Sarcoptinae</taxon>
        <taxon>Sarcoptes</taxon>
    </lineage>
</organism>
<reference evidence="8" key="1">
    <citation type="journal article" date="2020" name="PLoS Negl. Trop. Dis.">
        <title>High-quality nuclear genome for Sarcoptes scabiei-A critical resource for a neglected parasite.</title>
        <authorList>
            <person name="Korhonen P.K."/>
            <person name="Gasser R.B."/>
            <person name="Ma G."/>
            <person name="Wang T."/>
            <person name="Stroehlein A.J."/>
            <person name="Young N.D."/>
            <person name="Ang C.S."/>
            <person name="Fernando D.D."/>
            <person name="Lu H.C."/>
            <person name="Taylor S."/>
            <person name="Reynolds S.L."/>
            <person name="Mofiz E."/>
            <person name="Najaraj S.H."/>
            <person name="Gowda H."/>
            <person name="Madugundu A."/>
            <person name="Renuse S."/>
            <person name="Holt D."/>
            <person name="Pandey A."/>
            <person name="Papenfuss A.T."/>
            <person name="Fischer K."/>
        </authorList>
    </citation>
    <scope>NUCLEOTIDE SEQUENCE [LARGE SCALE GENOMIC DNA]</scope>
</reference>
<feature type="compositionally biased region" description="Polar residues" evidence="5">
    <location>
        <begin position="15"/>
        <end position="44"/>
    </location>
</feature>
<proteinExistence type="inferred from homology"/>
<feature type="repeat" description="RPEL" evidence="4">
    <location>
        <begin position="658"/>
        <end position="683"/>
    </location>
</feature>
<evidence type="ECO:0000256" key="4">
    <source>
        <dbReference type="PROSITE-ProRule" id="PRU00401"/>
    </source>
</evidence>
<feature type="compositionally biased region" description="Polar residues" evidence="5">
    <location>
        <begin position="52"/>
        <end position="63"/>
    </location>
</feature>
<name>A0A834QZ71_SARSC</name>
<feature type="compositionally biased region" description="Low complexity" evidence="5">
    <location>
        <begin position="428"/>
        <end position="440"/>
    </location>
</feature>
<feature type="region of interest" description="Disordered" evidence="5">
    <location>
        <begin position="379"/>
        <end position="399"/>
    </location>
</feature>
<evidence type="ECO:0000313" key="7">
    <source>
        <dbReference type="EnsemblMetazoa" id="KAF7488124.1"/>
    </source>
</evidence>
<reference evidence="7" key="3">
    <citation type="submission" date="2022-06" db="UniProtKB">
        <authorList>
            <consortium name="EnsemblMetazoa"/>
        </authorList>
    </citation>
    <scope>IDENTIFICATION</scope>
</reference>
<evidence type="ECO:0000256" key="3">
    <source>
        <dbReference type="ARBA" id="ARBA00023203"/>
    </source>
</evidence>
<protein>
    <submittedName>
        <fullName evidence="6">Phosphatase and actin regulator 2</fullName>
    </submittedName>
</protein>
<keyword evidence="3" id="KW-0009">Actin-binding</keyword>
<evidence type="ECO:0000256" key="5">
    <source>
        <dbReference type="SAM" id="MobiDB-lite"/>
    </source>
</evidence>
<feature type="repeat" description="RPEL" evidence="4">
    <location>
        <begin position="620"/>
        <end position="645"/>
    </location>
</feature>
<dbReference type="GO" id="GO:0030036">
    <property type="term" value="P:actin cytoskeleton organization"/>
    <property type="evidence" value="ECO:0007669"/>
    <property type="project" value="TreeGrafter"/>
</dbReference>
<dbReference type="Pfam" id="PF02755">
    <property type="entry name" value="RPEL"/>
    <property type="match status" value="2"/>
</dbReference>
<dbReference type="SMART" id="SM00707">
    <property type="entry name" value="RPEL"/>
    <property type="match status" value="3"/>
</dbReference>
<feature type="compositionally biased region" description="Polar residues" evidence="5">
    <location>
        <begin position="234"/>
        <end position="267"/>
    </location>
</feature>
<feature type="compositionally biased region" description="Basic and acidic residues" evidence="5">
    <location>
        <begin position="389"/>
        <end position="399"/>
    </location>
</feature>
<dbReference type="PROSITE" id="PS51073">
    <property type="entry name" value="RPEL"/>
    <property type="match status" value="3"/>
</dbReference>
<evidence type="ECO:0000313" key="6">
    <source>
        <dbReference type="EMBL" id="KAF7488124.1"/>
    </source>
</evidence>
<gene>
    <name evidence="6" type="ORF">SSS_3100</name>
</gene>